<protein>
    <recommendedName>
        <fullName evidence="4">Low-complexity protein</fullName>
    </recommendedName>
</protein>
<dbReference type="Gene3D" id="2.160.20.80">
    <property type="entry name" value="E3 ubiquitin-protein ligase SopA"/>
    <property type="match status" value="1"/>
</dbReference>
<evidence type="ECO:0000313" key="2">
    <source>
        <dbReference type="EMBL" id="OHU05625.1"/>
    </source>
</evidence>
<dbReference type="InterPro" id="IPR001646">
    <property type="entry name" value="5peptide_repeat"/>
</dbReference>
<reference evidence="2 3" key="1">
    <citation type="submission" date="2016-10" db="EMBL/GenBank/DDBJ databases">
        <title>Evaluation of Human, Animal and Environmental Mycobacterium chelonae Isolates by Core Genome Phylogenomic Analysis, Targeted Gene Comparison, and Anti-microbial Susceptibility Patterns: A Tale of Mistaken Identities.</title>
        <authorList>
            <person name="Fogelson S.B."/>
            <person name="Camus A.C."/>
            <person name="Lorenz W."/>
            <person name="Vasireddy R."/>
            <person name="Vasireddy S."/>
            <person name="Smith T."/>
            <person name="Brown-Elliott B.A."/>
            <person name="Wallace R.J.Jr."/>
            <person name="Hasan N.A."/>
            <person name="Reischl U."/>
            <person name="Sanchez S."/>
        </authorList>
    </citation>
    <scope>NUCLEOTIDE SEQUENCE [LARGE SCALE GENOMIC DNA]</scope>
    <source>
        <strain evidence="2 3">24999</strain>
    </source>
</reference>
<sequence>MTCWFSYIQRMVSEGEPSEQPDGDSLKQPAGNGKKTWRYDPLLVTAAVAVAVTLLVLIAIAASAYLFHWEGFWRGMGQPYATTLAALAAVSAGAIALHNSRSQLEELREQRRLDHTRWVEQREQDRARWSQEQERWEDQKKRDAIKDLRDRFSEITTQLADNSPTVRRSGAYAMAALANDWRSVGEEAEMKVCFGVLAAYLTTPNPTYTDEPKPNAGDDGPVRALIVALLSRNAGAGLEDLWGSSSLLSGADLRGVAFTAPVNRVDFSDADLTGASFSGMDFRRTRFAGAKLSRISFMYADLREADLRFAELARTDFEHADLRSARLDHAKLRGTDLSDAKLNGASLAYADLYGVDLRNTELENVALDRVDYDDETKWPEGFTPPPKPSW</sequence>
<keyword evidence="1" id="KW-1133">Transmembrane helix</keyword>
<dbReference type="OrthoDB" id="4563217at2"/>
<dbReference type="AlphaFoldDB" id="A0A1Q9W365"/>
<dbReference type="SUPFAM" id="SSF141571">
    <property type="entry name" value="Pentapeptide repeat-like"/>
    <property type="match status" value="1"/>
</dbReference>
<feature type="transmembrane region" description="Helical" evidence="1">
    <location>
        <begin position="42"/>
        <end position="67"/>
    </location>
</feature>
<evidence type="ECO:0000256" key="1">
    <source>
        <dbReference type="SAM" id="Phobius"/>
    </source>
</evidence>
<comment type="caution">
    <text evidence="2">The sequence shown here is derived from an EMBL/GenBank/DDBJ whole genome shotgun (WGS) entry which is preliminary data.</text>
</comment>
<accession>A0A1Q9W365</accession>
<dbReference type="InterPro" id="IPR051082">
    <property type="entry name" value="Pentapeptide-BTB/POZ_domain"/>
</dbReference>
<dbReference type="STRING" id="1908205.BKG60_26055"/>
<keyword evidence="3" id="KW-1185">Reference proteome</keyword>
<feature type="transmembrane region" description="Helical" evidence="1">
    <location>
        <begin position="79"/>
        <end position="98"/>
    </location>
</feature>
<evidence type="ECO:0008006" key="4">
    <source>
        <dbReference type="Google" id="ProtNLM"/>
    </source>
</evidence>
<accession>A0A1S1KEH4</accession>
<dbReference type="PANTHER" id="PTHR14136:SF17">
    <property type="entry name" value="BTB_POZ DOMAIN-CONTAINING PROTEIN KCTD9"/>
    <property type="match status" value="1"/>
</dbReference>
<name>A0A1Q9W365_9MYCO</name>
<dbReference type="EMBL" id="MLHV01000005">
    <property type="protein sequence ID" value="OHU05625.1"/>
    <property type="molecule type" value="Genomic_DNA"/>
</dbReference>
<organism evidence="2 3">
    <name type="scientific">Mycobacterium syngnathidarum</name>
    <dbReference type="NCBI Taxonomy" id="1908205"/>
    <lineage>
        <taxon>Bacteria</taxon>
        <taxon>Bacillati</taxon>
        <taxon>Actinomycetota</taxon>
        <taxon>Actinomycetes</taxon>
        <taxon>Mycobacteriales</taxon>
        <taxon>Mycobacteriaceae</taxon>
        <taxon>Mycobacterium</taxon>
    </lineage>
</organism>
<dbReference type="Proteomes" id="UP000179636">
    <property type="component" value="Unassembled WGS sequence"/>
</dbReference>
<gene>
    <name evidence="2" type="ORF">BKG61_07020</name>
</gene>
<dbReference type="Pfam" id="PF00805">
    <property type="entry name" value="Pentapeptide"/>
    <property type="match status" value="2"/>
</dbReference>
<evidence type="ECO:0000313" key="3">
    <source>
        <dbReference type="Proteomes" id="UP000179636"/>
    </source>
</evidence>
<dbReference type="PANTHER" id="PTHR14136">
    <property type="entry name" value="BTB_POZ DOMAIN-CONTAINING PROTEIN KCTD9"/>
    <property type="match status" value="1"/>
</dbReference>
<keyword evidence="1" id="KW-0472">Membrane</keyword>
<keyword evidence="1" id="KW-0812">Transmembrane</keyword>
<proteinExistence type="predicted"/>